<keyword evidence="9" id="KW-1015">Disulfide bond</keyword>
<dbReference type="EMBL" id="JAWDJR010000010">
    <property type="protein sequence ID" value="KAK9967276.1"/>
    <property type="molecule type" value="Genomic_DNA"/>
</dbReference>
<reference evidence="14 15" key="1">
    <citation type="submission" date="2024-05" db="EMBL/GenBank/DDBJ databases">
        <title>A high-quality chromosomal-level genome assembly of Topmouth culter (Culter alburnus).</title>
        <authorList>
            <person name="Zhao H."/>
        </authorList>
    </citation>
    <scope>NUCLEOTIDE SEQUENCE [LARGE SCALE GENOMIC DNA]</scope>
    <source>
        <strain evidence="14">CATC2023</strain>
        <tissue evidence="14">Muscle</tissue>
    </source>
</reference>
<comment type="subcellular location">
    <subcellularLocation>
        <location evidence="2">Secreted</location>
    </subcellularLocation>
</comment>
<dbReference type="InterPro" id="IPR018114">
    <property type="entry name" value="TRYPSIN_HIS"/>
</dbReference>
<evidence type="ECO:0000256" key="9">
    <source>
        <dbReference type="ARBA" id="ARBA00023157"/>
    </source>
</evidence>
<keyword evidence="4 12" id="KW-0645">Protease</keyword>
<dbReference type="EC" id="3.4.21.36" evidence="11"/>
<evidence type="ECO:0000256" key="10">
    <source>
        <dbReference type="ARBA" id="ARBA00036864"/>
    </source>
</evidence>
<dbReference type="PANTHER" id="PTHR24257:SF0">
    <property type="entry name" value="CHYMOTRYPSIN-LIKE ELASTASE FAMILY MEMBER 1"/>
    <property type="match status" value="1"/>
</dbReference>
<dbReference type="InterPro" id="IPR001314">
    <property type="entry name" value="Peptidase_S1A"/>
</dbReference>
<accession>A0AAW2A0K0</accession>
<sequence>MSQTRVPYSAVNFCGRIYGRWKNSERRQTANMLRILLLSVLAALALAEPRYMEDQAIEERVVGGEVASPNSWPWQISLQYLSGGSYYHTCGGSLIRRNWVMTAAHCVDSSRTWRVVLGDHDIYNQEGREQYIRVSQVVIHPNWNSNSLASGYDIALLRLSSDATLNSYVKLATLPPSGQVLPHNNACYITGWGLTQTGGSLSAKLKQAYLPVVDYSTCSRSDWWGSAVKNTMVCAGGGSLSGCQGDSGGPLNCQVSGQYVVHGVTSFVSSSGCNVYQKPTVFTRVSAYRSWISGIIG</sequence>
<dbReference type="PROSITE" id="PS00134">
    <property type="entry name" value="TRYPSIN_HIS"/>
    <property type="match status" value="1"/>
</dbReference>
<evidence type="ECO:0000256" key="7">
    <source>
        <dbReference type="ARBA" id="ARBA00022825"/>
    </source>
</evidence>
<evidence type="ECO:0000256" key="11">
    <source>
        <dbReference type="ARBA" id="ARBA00039015"/>
    </source>
</evidence>
<dbReference type="PROSITE" id="PS00135">
    <property type="entry name" value="TRYPSIN_SER"/>
    <property type="match status" value="1"/>
</dbReference>
<evidence type="ECO:0000256" key="6">
    <source>
        <dbReference type="ARBA" id="ARBA00022801"/>
    </source>
</evidence>
<evidence type="ECO:0000256" key="12">
    <source>
        <dbReference type="RuleBase" id="RU363034"/>
    </source>
</evidence>
<evidence type="ECO:0000256" key="1">
    <source>
        <dbReference type="ARBA" id="ARBA00001913"/>
    </source>
</evidence>
<dbReference type="PROSITE" id="PS50240">
    <property type="entry name" value="TRYPSIN_DOM"/>
    <property type="match status" value="1"/>
</dbReference>
<evidence type="ECO:0000259" key="13">
    <source>
        <dbReference type="PROSITE" id="PS50240"/>
    </source>
</evidence>
<keyword evidence="8" id="KW-0106">Calcium</keyword>
<dbReference type="FunFam" id="2.40.10.10:FF:000122">
    <property type="entry name" value="Chymotrypsin-like elastase family member 1"/>
    <property type="match status" value="1"/>
</dbReference>
<dbReference type="InterPro" id="IPR033116">
    <property type="entry name" value="TRYPSIN_SER"/>
</dbReference>
<dbReference type="Gene3D" id="2.40.10.10">
    <property type="entry name" value="Trypsin-like serine proteases"/>
    <property type="match status" value="2"/>
</dbReference>
<dbReference type="Pfam" id="PF00089">
    <property type="entry name" value="Trypsin"/>
    <property type="match status" value="1"/>
</dbReference>
<name>A0AAW2A0K0_CULAL</name>
<comment type="cofactor">
    <cofactor evidence="1">
        <name>Ca(2+)</name>
        <dbReference type="ChEBI" id="CHEBI:29108"/>
    </cofactor>
</comment>
<keyword evidence="3" id="KW-0964">Secreted</keyword>
<keyword evidence="15" id="KW-1185">Reference proteome</keyword>
<evidence type="ECO:0000256" key="5">
    <source>
        <dbReference type="ARBA" id="ARBA00022723"/>
    </source>
</evidence>
<dbReference type="GO" id="GO:0005615">
    <property type="term" value="C:extracellular space"/>
    <property type="evidence" value="ECO:0007669"/>
    <property type="project" value="TreeGrafter"/>
</dbReference>
<evidence type="ECO:0000313" key="15">
    <source>
        <dbReference type="Proteomes" id="UP001479290"/>
    </source>
</evidence>
<keyword evidence="7 12" id="KW-0720">Serine protease</keyword>
<dbReference type="SMART" id="SM00020">
    <property type="entry name" value="Tryp_SPc"/>
    <property type="match status" value="1"/>
</dbReference>
<evidence type="ECO:0000256" key="2">
    <source>
        <dbReference type="ARBA" id="ARBA00004613"/>
    </source>
</evidence>
<evidence type="ECO:0000256" key="3">
    <source>
        <dbReference type="ARBA" id="ARBA00022525"/>
    </source>
</evidence>
<proteinExistence type="predicted"/>
<dbReference type="InterPro" id="IPR009003">
    <property type="entry name" value="Peptidase_S1_PA"/>
</dbReference>
<evidence type="ECO:0000256" key="8">
    <source>
        <dbReference type="ARBA" id="ARBA00022837"/>
    </source>
</evidence>
<organism evidence="14 15">
    <name type="scientific">Culter alburnus</name>
    <name type="common">Topmouth culter</name>
    <dbReference type="NCBI Taxonomy" id="194366"/>
    <lineage>
        <taxon>Eukaryota</taxon>
        <taxon>Metazoa</taxon>
        <taxon>Chordata</taxon>
        <taxon>Craniata</taxon>
        <taxon>Vertebrata</taxon>
        <taxon>Euteleostomi</taxon>
        <taxon>Actinopterygii</taxon>
        <taxon>Neopterygii</taxon>
        <taxon>Teleostei</taxon>
        <taxon>Ostariophysi</taxon>
        <taxon>Cypriniformes</taxon>
        <taxon>Xenocyprididae</taxon>
        <taxon>Xenocypridinae</taxon>
        <taxon>Culter</taxon>
    </lineage>
</organism>
<evidence type="ECO:0000313" key="14">
    <source>
        <dbReference type="EMBL" id="KAK9967276.1"/>
    </source>
</evidence>
<dbReference type="InterPro" id="IPR001254">
    <property type="entry name" value="Trypsin_dom"/>
</dbReference>
<comment type="caution">
    <text evidence="14">The sequence shown here is derived from an EMBL/GenBank/DDBJ whole genome shotgun (WGS) entry which is preliminary data.</text>
</comment>
<dbReference type="PRINTS" id="PR00722">
    <property type="entry name" value="CHYMOTRYPSIN"/>
</dbReference>
<dbReference type="GO" id="GO:0004252">
    <property type="term" value="F:serine-type endopeptidase activity"/>
    <property type="evidence" value="ECO:0007669"/>
    <property type="project" value="UniProtKB-EC"/>
</dbReference>
<dbReference type="GO" id="GO:0046872">
    <property type="term" value="F:metal ion binding"/>
    <property type="evidence" value="ECO:0007669"/>
    <property type="project" value="UniProtKB-KW"/>
</dbReference>
<dbReference type="GO" id="GO:0006508">
    <property type="term" value="P:proteolysis"/>
    <property type="evidence" value="ECO:0007669"/>
    <property type="project" value="UniProtKB-KW"/>
</dbReference>
<dbReference type="FunFam" id="2.40.10.10:FF:000280">
    <property type="match status" value="1"/>
</dbReference>
<dbReference type="SUPFAM" id="SSF50494">
    <property type="entry name" value="Trypsin-like serine proteases"/>
    <property type="match status" value="1"/>
</dbReference>
<keyword evidence="5" id="KW-0479">Metal-binding</keyword>
<dbReference type="CDD" id="cd00190">
    <property type="entry name" value="Tryp_SPc"/>
    <property type="match status" value="1"/>
</dbReference>
<feature type="domain" description="Peptidase S1" evidence="13">
    <location>
        <begin position="61"/>
        <end position="297"/>
    </location>
</feature>
<evidence type="ECO:0000256" key="4">
    <source>
        <dbReference type="ARBA" id="ARBA00022670"/>
    </source>
</evidence>
<dbReference type="AlphaFoldDB" id="A0AAW2A0K0"/>
<comment type="catalytic activity">
    <reaction evidence="10">
        <text>Hydrolysis of proteins, including elastin. Preferential cleavage: Ala-|-Xaa.</text>
        <dbReference type="EC" id="3.4.21.36"/>
    </reaction>
</comment>
<dbReference type="Proteomes" id="UP001479290">
    <property type="component" value="Unassembled WGS sequence"/>
</dbReference>
<gene>
    <name evidence="14" type="ORF">ABG768_001683</name>
</gene>
<keyword evidence="6 12" id="KW-0378">Hydrolase</keyword>
<dbReference type="InterPro" id="IPR043504">
    <property type="entry name" value="Peptidase_S1_PA_chymotrypsin"/>
</dbReference>
<dbReference type="PANTHER" id="PTHR24257">
    <property type="entry name" value="CHYMOTRYPSIN-LIKE ELASTASE FAMILY MEMBER"/>
    <property type="match status" value="1"/>
</dbReference>
<protein>
    <recommendedName>
        <fullName evidence="11">pancreatic elastase</fullName>
        <ecNumber evidence="11">3.4.21.36</ecNumber>
    </recommendedName>
</protein>
<dbReference type="InterPro" id="IPR050850">
    <property type="entry name" value="Peptidase_S1_Elastase_sf"/>
</dbReference>